<comment type="caution">
    <text evidence="2">The sequence shown here is derived from an EMBL/GenBank/DDBJ whole genome shotgun (WGS) entry which is preliminary data.</text>
</comment>
<gene>
    <name evidence="2" type="ORF">NCGR_LOCUS58398</name>
</gene>
<dbReference type="PANTHER" id="PTHR31871">
    <property type="entry name" value="OS02G0137100 PROTEIN"/>
    <property type="match status" value="1"/>
</dbReference>
<dbReference type="NCBIfam" id="TIGR01589">
    <property type="entry name" value="A_thal_3526"/>
    <property type="match status" value="1"/>
</dbReference>
<evidence type="ECO:0000313" key="3">
    <source>
        <dbReference type="Proteomes" id="UP000604825"/>
    </source>
</evidence>
<proteinExistence type="predicted"/>
<feature type="region of interest" description="Disordered" evidence="1">
    <location>
        <begin position="1"/>
        <end position="50"/>
    </location>
</feature>
<reference evidence="2" key="1">
    <citation type="submission" date="2020-10" db="EMBL/GenBank/DDBJ databases">
        <authorList>
            <person name="Han B."/>
            <person name="Lu T."/>
            <person name="Zhao Q."/>
            <person name="Huang X."/>
            <person name="Zhao Y."/>
        </authorList>
    </citation>
    <scope>NUCLEOTIDE SEQUENCE</scope>
</reference>
<evidence type="ECO:0000313" key="2">
    <source>
        <dbReference type="EMBL" id="CAD6334300.1"/>
    </source>
</evidence>
<feature type="compositionally biased region" description="Basic and acidic residues" evidence="1">
    <location>
        <begin position="1"/>
        <end position="25"/>
    </location>
</feature>
<dbReference type="InterPro" id="IPR006476">
    <property type="entry name" value="CHP01589_pln"/>
</dbReference>
<dbReference type="EMBL" id="CAJGYO010000017">
    <property type="protein sequence ID" value="CAD6334300.1"/>
    <property type="molecule type" value="Genomic_DNA"/>
</dbReference>
<dbReference type="Pfam" id="PF09713">
    <property type="entry name" value="A_thal_3526"/>
    <property type="match status" value="1"/>
</dbReference>
<organism evidence="2 3">
    <name type="scientific">Miscanthus lutarioriparius</name>
    <dbReference type="NCBI Taxonomy" id="422564"/>
    <lineage>
        <taxon>Eukaryota</taxon>
        <taxon>Viridiplantae</taxon>
        <taxon>Streptophyta</taxon>
        <taxon>Embryophyta</taxon>
        <taxon>Tracheophyta</taxon>
        <taxon>Spermatophyta</taxon>
        <taxon>Magnoliopsida</taxon>
        <taxon>Liliopsida</taxon>
        <taxon>Poales</taxon>
        <taxon>Poaceae</taxon>
        <taxon>PACMAD clade</taxon>
        <taxon>Panicoideae</taxon>
        <taxon>Andropogonodae</taxon>
        <taxon>Andropogoneae</taxon>
        <taxon>Saccharinae</taxon>
        <taxon>Miscanthus</taxon>
    </lineage>
</organism>
<accession>A0A811RYY6</accession>
<dbReference type="Proteomes" id="UP000604825">
    <property type="component" value="Unassembled WGS sequence"/>
</dbReference>
<protein>
    <submittedName>
        <fullName evidence="2">Uncharacterized protein</fullName>
    </submittedName>
</protein>
<dbReference type="OrthoDB" id="635341at2759"/>
<keyword evidence="3" id="KW-1185">Reference proteome</keyword>
<sequence length="265" mass="29591">MREGSQDIENKERFQTVQGRDREQAEQINTRVIDATGGDSGSISASSNDNKKISREDIELVQNMIERCLQLYMNKGEVVRTLSNCARTEPGFTTLVWQKLEEENSEFFRAYYIRLKLKKQINWFSHLLEHQYNLMKYPVPQQLPFAPMPNGVRPMSACSAMSSEMAVSPSSAMSSNHVSFTPSEISGMCVDESAANATFPADVGNGRPLQIGCDGANGSSLGQQIWDFSLFDLSADLTNLGGIVVIFKHLIMNSISMSNQFFQIH</sequence>
<dbReference type="AlphaFoldDB" id="A0A811RYY6"/>
<evidence type="ECO:0000256" key="1">
    <source>
        <dbReference type="SAM" id="MobiDB-lite"/>
    </source>
</evidence>
<dbReference type="PANTHER" id="PTHR31871:SF14">
    <property type="entry name" value="OS01G0220200 PROTEIN"/>
    <property type="match status" value="1"/>
</dbReference>
<name>A0A811RYY6_9POAL</name>